<dbReference type="Proteomes" id="UP000031532">
    <property type="component" value="Unassembled WGS sequence"/>
</dbReference>
<evidence type="ECO:0000256" key="6">
    <source>
        <dbReference type="ARBA" id="ARBA00022840"/>
    </source>
</evidence>
<comment type="catalytic activity">
    <reaction evidence="7">
        <text>L-threonyl-[protein] + ATP = O-phospho-L-threonyl-[protein] + ADP + H(+)</text>
        <dbReference type="Rhea" id="RHEA:46608"/>
        <dbReference type="Rhea" id="RHEA-COMP:11060"/>
        <dbReference type="Rhea" id="RHEA-COMP:11605"/>
        <dbReference type="ChEBI" id="CHEBI:15378"/>
        <dbReference type="ChEBI" id="CHEBI:30013"/>
        <dbReference type="ChEBI" id="CHEBI:30616"/>
        <dbReference type="ChEBI" id="CHEBI:61977"/>
        <dbReference type="ChEBI" id="CHEBI:456216"/>
        <dbReference type="EC" id="2.7.11.1"/>
    </reaction>
</comment>
<keyword evidence="6" id="KW-0067">ATP-binding</keyword>
<evidence type="ECO:0000256" key="8">
    <source>
        <dbReference type="ARBA" id="ARBA00048679"/>
    </source>
</evidence>
<sequence length="693" mass="78989">MPVYCTQGHENLPESRFCMHCGEKLSLASGNGLYSGQVLGDRYSIVRLLAQGGFGRTYLAEDSNRFRELCVLKEFAPQAQSNTLLRKAAELFEREAGVLYKLQHPQIPRFRELFRVKIDSKEHLFLVQDYVEGETYRSLLDERMQQGKFFSETEIVHLLQQILPVLDYIHSVGVIHRDISPENLILRASDRLPMLIDFGGVKQVVATVSSAKSGRGTQTATLLGKVGYAPPEQMQQGVVYPHSDLYALAATVLVLLTGKEPQELIDDRDLTWHWRREVNLTPMLGTMLDKMLSPRPSDRYHSAQHVLRLLQQHSKAAATLVPTPMTVAVNKSPNAVAVKPVINIPQPVINIPQPVINFSQLVHKFPKPVINFPKPVINIPKSIIKIPSVTFFKTKKLWFALPIGIISAYMGWLVVSGWLQFQSNLTEKKTPQTQKVAAKPQFSAAEQRRKNQLRDRRQRMGINNRYYIALVDQVFWERYPQYKGRRLTANPADAKIRADWDNLAAECLDWLHFLPSETRKRLGSYSQKDRSRWQQQLDRLNLSNRALYDLADAAFLQMFPQQRGQNFMNKPINQVWYAIAEEKLQAILKGNAYEKIEFDSGTSERQVSGRLKSGEGKTFVAELTEEQVMQLELEADPQVLISVYSPTGKIKLMEDSRDRTWDGNLPESGFYEFVVVSTASGKSDYQLKLIISE</sequence>
<comment type="caution">
    <text evidence="12">The sequence shown here is derived from an EMBL/GenBank/DDBJ whole genome shotgun (WGS) entry which is preliminary data.</text>
</comment>
<accession>A0A9X5E252</accession>
<protein>
    <recommendedName>
        <fullName evidence="1">non-specific serine/threonine protein kinase</fullName>
        <ecNumber evidence="1">2.7.11.1</ecNumber>
    </recommendedName>
</protein>
<dbReference type="EC" id="2.7.11.1" evidence="1"/>
<keyword evidence="3" id="KW-0808">Transferase</keyword>
<dbReference type="EMBL" id="JTJC03000001">
    <property type="protein sequence ID" value="NHC33727.1"/>
    <property type="molecule type" value="Genomic_DNA"/>
</dbReference>
<evidence type="ECO:0000313" key="12">
    <source>
        <dbReference type="EMBL" id="NHC33727.1"/>
    </source>
</evidence>
<gene>
    <name evidence="12" type="ORF">QH73_0003450</name>
</gene>
<keyword evidence="4" id="KW-0547">Nucleotide-binding</keyword>
<dbReference type="GO" id="GO:0005524">
    <property type="term" value="F:ATP binding"/>
    <property type="evidence" value="ECO:0007669"/>
    <property type="project" value="UniProtKB-KW"/>
</dbReference>
<dbReference type="InterPro" id="IPR011009">
    <property type="entry name" value="Kinase-like_dom_sf"/>
</dbReference>
<dbReference type="Pfam" id="PF00069">
    <property type="entry name" value="Pkinase"/>
    <property type="match status" value="1"/>
</dbReference>
<feature type="transmembrane region" description="Helical" evidence="10">
    <location>
        <begin position="397"/>
        <end position="419"/>
    </location>
</feature>
<keyword evidence="10" id="KW-0812">Transmembrane</keyword>
<dbReference type="SUPFAM" id="SSF56112">
    <property type="entry name" value="Protein kinase-like (PK-like)"/>
    <property type="match status" value="1"/>
</dbReference>
<feature type="region of interest" description="Disordered" evidence="9">
    <location>
        <begin position="432"/>
        <end position="455"/>
    </location>
</feature>
<name>A0A9X5E252_9CYAN</name>
<reference evidence="12 13" key="1">
    <citation type="journal article" date="2015" name="Genome Announc.">
        <title>Draft Genome Sequence of the Terrestrial Cyanobacterium Scytonema millei VB511283, Isolated from Eastern India.</title>
        <authorList>
            <person name="Sen D."/>
            <person name="Chandrababunaidu M.M."/>
            <person name="Singh D."/>
            <person name="Sanghi N."/>
            <person name="Ghorai A."/>
            <person name="Mishra G.P."/>
            <person name="Madduluri M."/>
            <person name="Adhikary S.P."/>
            <person name="Tripathy S."/>
        </authorList>
    </citation>
    <scope>NUCLEOTIDE SEQUENCE [LARGE SCALE GENOMIC DNA]</scope>
    <source>
        <strain evidence="12 13">VB511283</strain>
    </source>
</reference>
<dbReference type="AlphaFoldDB" id="A0A9X5E252"/>
<evidence type="ECO:0000256" key="9">
    <source>
        <dbReference type="SAM" id="MobiDB-lite"/>
    </source>
</evidence>
<comment type="catalytic activity">
    <reaction evidence="8">
        <text>L-seryl-[protein] + ATP = O-phospho-L-seryl-[protein] + ADP + H(+)</text>
        <dbReference type="Rhea" id="RHEA:17989"/>
        <dbReference type="Rhea" id="RHEA-COMP:9863"/>
        <dbReference type="Rhea" id="RHEA-COMP:11604"/>
        <dbReference type="ChEBI" id="CHEBI:15378"/>
        <dbReference type="ChEBI" id="CHEBI:29999"/>
        <dbReference type="ChEBI" id="CHEBI:30616"/>
        <dbReference type="ChEBI" id="CHEBI:83421"/>
        <dbReference type="ChEBI" id="CHEBI:456216"/>
        <dbReference type="EC" id="2.7.11.1"/>
    </reaction>
</comment>
<evidence type="ECO:0000313" key="13">
    <source>
        <dbReference type="Proteomes" id="UP000031532"/>
    </source>
</evidence>
<keyword evidence="10" id="KW-0472">Membrane</keyword>
<dbReference type="OrthoDB" id="507628at2"/>
<proteinExistence type="predicted"/>
<evidence type="ECO:0000256" key="7">
    <source>
        <dbReference type="ARBA" id="ARBA00047899"/>
    </source>
</evidence>
<evidence type="ECO:0000256" key="5">
    <source>
        <dbReference type="ARBA" id="ARBA00022777"/>
    </source>
</evidence>
<feature type="domain" description="Protein kinase" evidence="11">
    <location>
        <begin position="43"/>
        <end position="316"/>
    </location>
</feature>
<dbReference type="PANTHER" id="PTHR24363">
    <property type="entry name" value="SERINE/THREONINE PROTEIN KINASE"/>
    <property type="match status" value="1"/>
</dbReference>
<dbReference type="CDD" id="cd14014">
    <property type="entry name" value="STKc_PknB_like"/>
    <property type="match status" value="1"/>
</dbReference>
<evidence type="ECO:0000256" key="10">
    <source>
        <dbReference type="SAM" id="Phobius"/>
    </source>
</evidence>
<dbReference type="Gene3D" id="2.60.120.380">
    <property type="match status" value="1"/>
</dbReference>
<evidence type="ECO:0000256" key="3">
    <source>
        <dbReference type="ARBA" id="ARBA00022679"/>
    </source>
</evidence>
<dbReference type="InterPro" id="IPR008266">
    <property type="entry name" value="Tyr_kinase_AS"/>
</dbReference>
<evidence type="ECO:0000259" key="11">
    <source>
        <dbReference type="PROSITE" id="PS50011"/>
    </source>
</evidence>
<evidence type="ECO:0000256" key="2">
    <source>
        <dbReference type="ARBA" id="ARBA00022527"/>
    </source>
</evidence>
<dbReference type="InterPro" id="IPR000719">
    <property type="entry name" value="Prot_kinase_dom"/>
</dbReference>
<evidence type="ECO:0000256" key="4">
    <source>
        <dbReference type="ARBA" id="ARBA00022741"/>
    </source>
</evidence>
<keyword evidence="2" id="KW-0723">Serine/threonine-protein kinase</keyword>
<dbReference type="Gene3D" id="3.30.200.20">
    <property type="entry name" value="Phosphorylase Kinase, domain 1"/>
    <property type="match status" value="1"/>
</dbReference>
<dbReference type="PROSITE" id="PS00109">
    <property type="entry name" value="PROTEIN_KINASE_TYR"/>
    <property type="match status" value="1"/>
</dbReference>
<dbReference type="PROSITE" id="PS50011">
    <property type="entry name" value="PROTEIN_KINASE_DOM"/>
    <property type="match status" value="1"/>
</dbReference>
<dbReference type="Gene3D" id="1.10.510.10">
    <property type="entry name" value="Transferase(Phosphotransferase) domain 1"/>
    <property type="match status" value="1"/>
</dbReference>
<keyword evidence="10" id="KW-1133">Transmembrane helix</keyword>
<keyword evidence="13" id="KW-1185">Reference proteome</keyword>
<dbReference type="GO" id="GO:0004674">
    <property type="term" value="F:protein serine/threonine kinase activity"/>
    <property type="evidence" value="ECO:0007669"/>
    <property type="project" value="UniProtKB-KW"/>
</dbReference>
<organism evidence="12 13">
    <name type="scientific">Scytonema millei VB511283</name>
    <dbReference type="NCBI Taxonomy" id="1245923"/>
    <lineage>
        <taxon>Bacteria</taxon>
        <taxon>Bacillati</taxon>
        <taxon>Cyanobacteriota</taxon>
        <taxon>Cyanophyceae</taxon>
        <taxon>Nostocales</taxon>
        <taxon>Scytonemataceae</taxon>
        <taxon>Scytonema</taxon>
    </lineage>
</organism>
<evidence type="ECO:0000256" key="1">
    <source>
        <dbReference type="ARBA" id="ARBA00012513"/>
    </source>
</evidence>
<keyword evidence="5 12" id="KW-0418">Kinase</keyword>
<dbReference type="RefSeq" id="WP_039715242.1">
    <property type="nucleotide sequence ID" value="NZ_JTJC03000001.1"/>
</dbReference>
<feature type="compositionally biased region" description="Basic and acidic residues" evidence="9">
    <location>
        <begin position="446"/>
        <end position="455"/>
    </location>
</feature>
<dbReference type="PANTHER" id="PTHR24363:SF0">
    <property type="entry name" value="SERINE_THREONINE KINASE LIKE DOMAIN CONTAINING 1"/>
    <property type="match status" value="1"/>
</dbReference>